<evidence type="ECO:0000256" key="7">
    <source>
        <dbReference type="ARBA" id="ARBA00047851"/>
    </source>
</evidence>
<accession>A0A3S0I479</accession>
<evidence type="ECO:0000256" key="1">
    <source>
        <dbReference type="ARBA" id="ARBA00005165"/>
    </source>
</evidence>
<dbReference type="EMBL" id="RXNR01000003">
    <property type="protein sequence ID" value="RTQ96070.1"/>
    <property type="molecule type" value="Genomic_DNA"/>
</dbReference>
<dbReference type="AlphaFoldDB" id="A0A3S0I479"/>
<comment type="pathway">
    <text evidence="1 9 11">Cofactor biosynthesis; thiamine diphosphate biosynthesis; thiamine phosphate from 4-amino-2-methyl-5-diphosphomethylpyrimidine and 4-methyl-5-(2-phosphoethyl)-thiazole: step 1/1.</text>
</comment>
<dbReference type="Proteomes" id="UP000276349">
    <property type="component" value="Unassembled WGS sequence"/>
</dbReference>
<name>A0A3S0I479_9BACI</name>
<evidence type="ECO:0000313" key="13">
    <source>
        <dbReference type="EMBL" id="RTQ96070.1"/>
    </source>
</evidence>
<dbReference type="InterPro" id="IPR036206">
    <property type="entry name" value="ThiamineP_synth_sf"/>
</dbReference>
<evidence type="ECO:0000256" key="3">
    <source>
        <dbReference type="ARBA" id="ARBA00022723"/>
    </source>
</evidence>
<dbReference type="InterPro" id="IPR013785">
    <property type="entry name" value="Aldolase_TIM"/>
</dbReference>
<feature type="binding site" evidence="9">
    <location>
        <begin position="37"/>
        <end position="41"/>
    </location>
    <ligand>
        <name>4-amino-2-methyl-5-(diphosphooxymethyl)pyrimidine</name>
        <dbReference type="ChEBI" id="CHEBI:57841"/>
    </ligand>
</feature>
<dbReference type="CDD" id="cd00564">
    <property type="entry name" value="TMP_TenI"/>
    <property type="match status" value="1"/>
</dbReference>
<feature type="binding site" evidence="9">
    <location>
        <begin position="188"/>
        <end position="189"/>
    </location>
    <ligand>
        <name>2-[(2R,5Z)-2-carboxy-4-methylthiazol-5(2H)-ylidene]ethyl phosphate</name>
        <dbReference type="ChEBI" id="CHEBI:62899"/>
    </ligand>
</feature>
<feature type="binding site" evidence="9">
    <location>
        <position position="168"/>
    </location>
    <ligand>
        <name>2-[(2R,5Z)-2-carboxy-4-methylthiazol-5(2H)-ylidene]ethyl phosphate</name>
        <dbReference type="ChEBI" id="CHEBI:62899"/>
    </ligand>
</feature>
<dbReference type="EC" id="2.5.1.3" evidence="9"/>
<protein>
    <recommendedName>
        <fullName evidence="9">Thiamine-phosphate synthase</fullName>
        <shortName evidence="9">TP synthase</shortName>
        <shortName evidence="9">TPS</shortName>
        <ecNumber evidence="9">2.5.1.3</ecNumber>
    </recommendedName>
    <alternativeName>
        <fullName evidence="9">Thiamine-phosphate pyrophosphorylase</fullName>
        <shortName evidence="9">TMP pyrophosphorylase</shortName>
        <shortName evidence="9">TMP-PPase</shortName>
    </alternativeName>
</protein>
<dbReference type="NCBIfam" id="TIGR00693">
    <property type="entry name" value="thiE"/>
    <property type="match status" value="1"/>
</dbReference>
<keyword evidence="2 9" id="KW-0808">Transferase</keyword>
<sequence length="209" mass="22941">MKRSDLEVYFIMGAENCKEDPLIVLEEALSAGVTFFQFREKGDKGLKGNEYIKFAKQCQKLCKQYNVPFIVNDDVDLALTLNADGAHVGQDDLPLKYIRKQFEGKIVGVSVHTEEEMYAAVQGGADYVGIGPIFETISKPDAKPAAGVSFLSRARYNFPNFPIVAIGGITTENANEVIRAGADGVAVISAISQSRDRKATVQKFKKLKK</sequence>
<evidence type="ECO:0000256" key="11">
    <source>
        <dbReference type="RuleBase" id="RU004253"/>
    </source>
</evidence>
<keyword evidence="3 9" id="KW-0479">Metal-binding</keyword>
<evidence type="ECO:0000256" key="9">
    <source>
        <dbReference type="HAMAP-Rule" id="MF_00097"/>
    </source>
</evidence>
<comment type="catalytic activity">
    <reaction evidence="8 9 10">
        <text>2-[(2R,5Z)-2-carboxy-4-methylthiazol-5(2H)-ylidene]ethyl phosphate + 4-amino-2-methyl-5-(diphosphooxymethyl)pyrimidine + 2 H(+) = thiamine phosphate + CO2 + diphosphate</text>
        <dbReference type="Rhea" id="RHEA:47844"/>
        <dbReference type="ChEBI" id="CHEBI:15378"/>
        <dbReference type="ChEBI" id="CHEBI:16526"/>
        <dbReference type="ChEBI" id="CHEBI:33019"/>
        <dbReference type="ChEBI" id="CHEBI:37575"/>
        <dbReference type="ChEBI" id="CHEBI:57841"/>
        <dbReference type="ChEBI" id="CHEBI:62899"/>
        <dbReference type="EC" id="2.5.1.3"/>
    </reaction>
</comment>
<reference evidence="13 14" key="1">
    <citation type="submission" date="2018-12" db="EMBL/GenBank/DDBJ databases">
        <authorList>
            <person name="Yu L."/>
        </authorList>
    </citation>
    <scope>NUCLEOTIDE SEQUENCE [LARGE SCALE GENOMIC DNA]</scope>
    <source>
        <strain evidence="13 14">S5H2222</strain>
    </source>
</reference>
<dbReference type="InterPro" id="IPR034291">
    <property type="entry name" value="TMP_synthase"/>
</dbReference>
<dbReference type="RefSeq" id="WP_126292544.1">
    <property type="nucleotide sequence ID" value="NZ_CP155468.1"/>
</dbReference>
<dbReference type="OrthoDB" id="9812206at2"/>
<dbReference type="PANTHER" id="PTHR20857:SF15">
    <property type="entry name" value="THIAMINE-PHOSPHATE SYNTHASE"/>
    <property type="match status" value="1"/>
</dbReference>
<proteinExistence type="inferred from homology"/>
<dbReference type="Pfam" id="PF02581">
    <property type="entry name" value="TMP-TENI"/>
    <property type="match status" value="1"/>
</dbReference>
<comment type="similarity">
    <text evidence="9 10">Belongs to the thiamine-phosphate synthase family.</text>
</comment>
<evidence type="ECO:0000256" key="8">
    <source>
        <dbReference type="ARBA" id="ARBA00047883"/>
    </source>
</evidence>
<comment type="caution">
    <text evidence="13">The sequence shown here is derived from an EMBL/GenBank/DDBJ whole genome shotgun (WGS) entry which is preliminary data.</text>
</comment>
<comment type="catalytic activity">
    <reaction evidence="6 9 10">
        <text>4-methyl-5-(2-phosphooxyethyl)-thiazole + 4-amino-2-methyl-5-(diphosphooxymethyl)pyrimidine + H(+) = thiamine phosphate + diphosphate</text>
        <dbReference type="Rhea" id="RHEA:22328"/>
        <dbReference type="ChEBI" id="CHEBI:15378"/>
        <dbReference type="ChEBI" id="CHEBI:33019"/>
        <dbReference type="ChEBI" id="CHEBI:37575"/>
        <dbReference type="ChEBI" id="CHEBI:57841"/>
        <dbReference type="ChEBI" id="CHEBI:58296"/>
        <dbReference type="EC" id="2.5.1.3"/>
    </reaction>
</comment>
<dbReference type="InterPro" id="IPR022998">
    <property type="entry name" value="ThiamineP_synth_TenI"/>
</dbReference>
<dbReference type="GO" id="GO:0009229">
    <property type="term" value="P:thiamine diphosphate biosynthetic process"/>
    <property type="evidence" value="ECO:0007669"/>
    <property type="project" value="UniProtKB-UniRule"/>
</dbReference>
<comment type="function">
    <text evidence="9">Condenses 4-methyl-5-(beta-hydroxyethyl)thiazole monophosphate (THZ-P) and 2-methyl-4-amino-5-hydroxymethyl pyrimidine pyrophosphate (HMP-PP) to form thiamine monophosphate (TMP).</text>
</comment>
<feature type="binding site" evidence="9">
    <location>
        <position position="139"/>
    </location>
    <ligand>
        <name>4-amino-2-methyl-5-(diphosphooxymethyl)pyrimidine</name>
        <dbReference type="ChEBI" id="CHEBI:57841"/>
    </ligand>
</feature>
<dbReference type="PANTHER" id="PTHR20857">
    <property type="entry name" value="THIAMINE-PHOSPHATE PYROPHOSPHORYLASE"/>
    <property type="match status" value="1"/>
</dbReference>
<evidence type="ECO:0000256" key="4">
    <source>
        <dbReference type="ARBA" id="ARBA00022842"/>
    </source>
</evidence>
<evidence type="ECO:0000256" key="6">
    <source>
        <dbReference type="ARBA" id="ARBA00047334"/>
    </source>
</evidence>
<feature type="binding site" evidence="9">
    <location>
        <position position="72"/>
    </location>
    <ligand>
        <name>4-amino-2-methyl-5-(diphosphooxymethyl)pyrimidine</name>
        <dbReference type="ChEBI" id="CHEBI:57841"/>
    </ligand>
</feature>
<dbReference type="SUPFAM" id="SSF51391">
    <property type="entry name" value="Thiamin phosphate synthase"/>
    <property type="match status" value="1"/>
</dbReference>
<dbReference type="HAMAP" id="MF_00097">
    <property type="entry name" value="TMP_synthase"/>
    <property type="match status" value="1"/>
</dbReference>
<dbReference type="GO" id="GO:0000287">
    <property type="term" value="F:magnesium ion binding"/>
    <property type="evidence" value="ECO:0007669"/>
    <property type="project" value="UniProtKB-UniRule"/>
</dbReference>
<evidence type="ECO:0000256" key="5">
    <source>
        <dbReference type="ARBA" id="ARBA00022977"/>
    </source>
</evidence>
<evidence type="ECO:0000313" key="14">
    <source>
        <dbReference type="Proteomes" id="UP000276349"/>
    </source>
</evidence>
<gene>
    <name evidence="9" type="primary">thiE</name>
    <name evidence="13" type="ORF">EKG35_01495</name>
</gene>
<dbReference type="GO" id="GO:0005737">
    <property type="term" value="C:cytoplasm"/>
    <property type="evidence" value="ECO:0007669"/>
    <property type="project" value="TreeGrafter"/>
</dbReference>
<feature type="binding site" evidence="9">
    <location>
        <position position="92"/>
    </location>
    <ligand>
        <name>Mg(2+)</name>
        <dbReference type="ChEBI" id="CHEBI:18420"/>
    </ligand>
</feature>
<keyword evidence="4 9" id="KW-0460">Magnesium</keyword>
<dbReference type="FunFam" id="3.20.20.70:FF:000096">
    <property type="entry name" value="Thiamine-phosphate synthase"/>
    <property type="match status" value="1"/>
</dbReference>
<evidence type="ECO:0000256" key="10">
    <source>
        <dbReference type="RuleBase" id="RU003826"/>
    </source>
</evidence>
<feature type="binding site" evidence="9">
    <location>
        <begin position="136"/>
        <end position="138"/>
    </location>
    <ligand>
        <name>2-[(2R,5Z)-2-carboxy-4-methylthiazol-5(2H)-ylidene]ethyl phosphate</name>
        <dbReference type="ChEBI" id="CHEBI:62899"/>
    </ligand>
</feature>
<evidence type="ECO:0000259" key="12">
    <source>
        <dbReference type="Pfam" id="PF02581"/>
    </source>
</evidence>
<feature type="binding site" evidence="9">
    <location>
        <position position="110"/>
    </location>
    <ligand>
        <name>4-amino-2-methyl-5-(diphosphooxymethyl)pyrimidine</name>
        <dbReference type="ChEBI" id="CHEBI:57841"/>
    </ligand>
</feature>
<comment type="cofactor">
    <cofactor evidence="9">
        <name>Mg(2+)</name>
        <dbReference type="ChEBI" id="CHEBI:18420"/>
    </cofactor>
    <text evidence="9">Binds 1 Mg(2+) ion per subunit.</text>
</comment>
<evidence type="ECO:0000256" key="2">
    <source>
        <dbReference type="ARBA" id="ARBA00022679"/>
    </source>
</evidence>
<dbReference type="Gene3D" id="3.20.20.70">
    <property type="entry name" value="Aldolase class I"/>
    <property type="match status" value="1"/>
</dbReference>
<dbReference type="GO" id="GO:0009228">
    <property type="term" value="P:thiamine biosynthetic process"/>
    <property type="evidence" value="ECO:0007669"/>
    <property type="project" value="UniProtKB-KW"/>
</dbReference>
<dbReference type="UniPathway" id="UPA00060">
    <property type="reaction ID" value="UER00141"/>
</dbReference>
<keyword evidence="5 9" id="KW-0784">Thiamine biosynthesis</keyword>
<feature type="binding site" evidence="9">
    <location>
        <position position="73"/>
    </location>
    <ligand>
        <name>Mg(2+)</name>
        <dbReference type="ChEBI" id="CHEBI:18420"/>
    </ligand>
</feature>
<dbReference type="GO" id="GO:0004789">
    <property type="term" value="F:thiamine-phosphate diphosphorylase activity"/>
    <property type="evidence" value="ECO:0007669"/>
    <property type="project" value="UniProtKB-UniRule"/>
</dbReference>
<organism evidence="13 14">
    <name type="scientific">Lysinibacillus telephonicus</name>
    <dbReference type="NCBI Taxonomy" id="1714840"/>
    <lineage>
        <taxon>Bacteria</taxon>
        <taxon>Bacillati</taxon>
        <taxon>Bacillota</taxon>
        <taxon>Bacilli</taxon>
        <taxon>Bacillales</taxon>
        <taxon>Bacillaceae</taxon>
        <taxon>Lysinibacillus</taxon>
    </lineage>
</organism>
<comment type="catalytic activity">
    <reaction evidence="7 9 10">
        <text>2-(2-carboxy-4-methylthiazol-5-yl)ethyl phosphate + 4-amino-2-methyl-5-(diphosphooxymethyl)pyrimidine + 2 H(+) = thiamine phosphate + CO2 + diphosphate</text>
        <dbReference type="Rhea" id="RHEA:47848"/>
        <dbReference type="ChEBI" id="CHEBI:15378"/>
        <dbReference type="ChEBI" id="CHEBI:16526"/>
        <dbReference type="ChEBI" id="CHEBI:33019"/>
        <dbReference type="ChEBI" id="CHEBI:37575"/>
        <dbReference type="ChEBI" id="CHEBI:57841"/>
        <dbReference type="ChEBI" id="CHEBI:62890"/>
        <dbReference type="EC" id="2.5.1.3"/>
    </reaction>
</comment>
<keyword evidence="14" id="KW-1185">Reference proteome</keyword>
<feature type="domain" description="Thiamine phosphate synthase/TenI" evidence="12">
    <location>
        <begin position="8"/>
        <end position="191"/>
    </location>
</feature>